<feature type="transmembrane region" description="Helical" evidence="1">
    <location>
        <begin position="121"/>
        <end position="141"/>
    </location>
</feature>
<evidence type="ECO:0000256" key="1">
    <source>
        <dbReference type="SAM" id="Phobius"/>
    </source>
</evidence>
<keyword evidence="1" id="KW-0472">Membrane</keyword>
<evidence type="ECO:0000313" key="3">
    <source>
        <dbReference type="Proteomes" id="UP000183208"/>
    </source>
</evidence>
<keyword evidence="1" id="KW-0812">Transmembrane</keyword>
<feature type="transmembrane region" description="Helical" evidence="1">
    <location>
        <begin position="75"/>
        <end position="100"/>
    </location>
</feature>
<dbReference type="RefSeq" id="WP_074831971.1">
    <property type="nucleotide sequence ID" value="NZ_FNTI01000001.1"/>
</dbReference>
<sequence length="145" mass="16060">MRPGLYAFAVAAAFLGATMYIGLVEQPARLKLDSRAMVQELKLSNRRGTLVLSVLAVLSATIAFIQFRMNGDVRWIIGGITILASWPYAYFVMMPVNIWLFAVPLGKPVSPIRKLMRDRGLLEWGNALIGFAACCAFAWPLEMPP</sequence>
<keyword evidence="1" id="KW-1133">Transmembrane helix</keyword>
<protein>
    <recommendedName>
        <fullName evidence="4">DUF1772 domain-containing protein</fullName>
    </recommendedName>
</protein>
<feature type="transmembrane region" description="Helical" evidence="1">
    <location>
        <begin position="49"/>
        <end position="69"/>
    </location>
</feature>
<dbReference type="AlphaFoldDB" id="A0A1M7G6Q0"/>
<evidence type="ECO:0000313" key="2">
    <source>
        <dbReference type="EMBL" id="SEE15877.1"/>
    </source>
</evidence>
<feature type="transmembrane region" description="Helical" evidence="1">
    <location>
        <begin position="6"/>
        <end position="28"/>
    </location>
</feature>
<organism evidence="2 3">
    <name type="scientific">Bradyrhizobium lablabi</name>
    <dbReference type="NCBI Taxonomy" id="722472"/>
    <lineage>
        <taxon>Bacteria</taxon>
        <taxon>Pseudomonadati</taxon>
        <taxon>Pseudomonadota</taxon>
        <taxon>Alphaproteobacteria</taxon>
        <taxon>Hyphomicrobiales</taxon>
        <taxon>Nitrobacteraceae</taxon>
        <taxon>Bradyrhizobium</taxon>
    </lineage>
</organism>
<proteinExistence type="predicted"/>
<name>A0A1M7G6Q0_9BRAD</name>
<reference evidence="2 3" key="1">
    <citation type="submission" date="2016-10" db="EMBL/GenBank/DDBJ databases">
        <authorList>
            <person name="de Groot N.N."/>
        </authorList>
    </citation>
    <scope>NUCLEOTIDE SEQUENCE [LARGE SCALE GENOMIC DNA]</scope>
    <source>
        <strain evidence="2 3">GAS522</strain>
    </source>
</reference>
<dbReference type="Proteomes" id="UP000183208">
    <property type="component" value="Unassembled WGS sequence"/>
</dbReference>
<evidence type="ECO:0008006" key="4">
    <source>
        <dbReference type="Google" id="ProtNLM"/>
    </source>
</evidence>
<accession>A0A1M7G6Q0</accession>
<gene>
    <name evidence="2" type="ORF">SAMN05444171_6462</name>
</gene>
<dbReference type="EMBL" id="FNTI01000001">
    <property type="protein sequence ID" value="SEE15877.1"/>
    <property type="molecule type" value="Genomic_DNA"/>
</dbReference>